<comment type="caution">
    <text evidence="3">The sequence shown here is derived from an EMBL/GenBank/DDBJ whole genome shotgun (WGS) entry which is preliminary data.</text>
</comment>
<reference evidence="3 4" key="1">
    <citation type="submission" date="2016-08" db="EMBL/GenBank/DDBJ databases">
        <title>A Parts List for Fungal Cellulosomes Revealed by Comparative Genomics.</title>
        <authorList>
            <consortium name="DOE Joint Genome Institute"/>
            <person name="Haitjema C.H."/>
            <person name="Gilmore S.P."/>
            <person name="Henske J.K."/>
            <person name="Solomon K.V."/>
            <person name="De Groot R."/>
            <person name="Kuo A."/>
            <person name="Mondo S.J."/>
            <person name="Salamov A.A."/>
            <person name="Labutti K."/>
            <person name="Zhao Z."/>
            <person name="Chiniquy J."/>
            <person name="Barry K."/>
            <person name="Brewer H.M."/>
            <person name="Purvine S.O."/>
            <person name="Wright A.T."/>
            <person name="Boxma B."/>
            <person name="Van Alen T."/>
            <person name="Hackstein J.H."/>
            <person name="Baker S.E."/>
            <person name="Grigoriev I.V."/>
            <person name="O'Malley M.A."/>
        </authorList>
    </citation>
    <scope>NUCLEOTIDE SEQUENCE [LARGE SCALE GENOMIC DNA]</scope>
    <source>
        <strain evidence="3 4">S4</strain>
    </source>
</reference>
<keyword evidence="2" id="KW-1133">Transmembrane helix</keyword>
<dbReference type="Proteomes" id="UP000193944">
    <property type="component" value="Unassembled WGS sequence"/>
</dbReference>
<feature type="transmembrane region" description="Helical" evidence="2">
    <location>
        <begin position="404"/>
        <end position="421"/>
    </location>
</feature>
<gene>
    <name evidence="3" type="ORF">BCR32DRAFT_268797</name>
</gene>
<dbReference type="OrthoDB" id="2134930at2759"/>
<evidence type="ECO:0000313" key="4">
    <source>
        <dbReference type="Proteomes" id="UP000193944"/>
    </source>
</evidence>
<feature type="transmembrane region" description="Helical" evidence="2">
    <location>
        <begin position="521"/>
        <end position="540"/>
    </location>
</feature>
<organism evidence="3 4">
    <name type="scientific">Anaeromyces robustus</name>
    <dbReference type="NCBI Taxonomy" id="1754192"/>
    <lineage>
        <taxon>Eukaryota</taxon>
        <taxon>Fungi</taxon>
        <taxon>Fungi incertae sedis</taxon>
        <taxon>Chytridiomycota</taxon>
        <taxon>Chytridiomycota incertae sedis</taxon>
        <taxon>Neocallimastigomycetes</taxon>
        <taxon>Neocallimastigales</taxon>
        <taxon>Neocallimastigaceae</taxon>
        <taxon>Anaeromyces</taxon>
    </lineage>
</organism>
<protein>
    <submittedName>
        <fullName evidence="3">Uncharacterized protein</fullName>
    </submittedName>
</protein>
<evidence type="ECO:0000313" key="3">
    <source>
        <dbReference type="EMBL" id="ORX80584.1"/>
    </source>
</evidence>
<keyword evidence="2" id="KW-0812">Transmembrane</keyword>
<evidence type="ECO:0000256" key="1">
    <source>
        <dbReference type="SAM" id="MobiDB-lite"/>
    </source>
</evidence>
<name>A0A1Y1X5I8_9FUNG</name>
<feature type="transmembrane region" description="Helical" evidence="2">
    <location>
        <begin position="546"/>
        <end position="564"/>
    </location>
</feature>
<sequence>MTEENKPYLRPKFEKENEAKDKEEIVQQVKIKPEAGSKSSKRIALFHINGNGDPDETQRASPQVQAYLKAFESMENVIVDVYPDNEAKFKLPYQYIAPFPIEVTDHLYWSESTLDSYANDIWNHWKTNPHLIPSIIITIGPASVYVCNTLFERFFWKIPWIYHGHWNIPEVDRKVNPDYFRVEDYAFTSADAIVYNNFDERKEALILREQYIDERHVVIDDLEMYLYSLKMESEEKYNEEEKNNNINVENYYGVFTSNNPRLTRKETINEEDLKKQISNKINNIEKEKNENDTTTTIADDHTSINKLKSKNPTYNEEYQGVIDQNYKKLTPEQKDEWIRKYGINEEELIGKNRDTYDALIDKYTNIMDKCNQYQDKIYTRGQSCTYYEYKTFPSFIKYQERKKLFGYVKFALCIPLFFILIQNLTKEYTIPPMIYILLYSVYLIYLLTERIWVKKYTCGNKENLKFLGKLILIGIAIYYRYNNDIRCIGTGCLFLLVDGFWNGLTEGIIYELNLKWTITKLIHVMFVRLILFPIWFFVGLMSRYKFIYFIFFGVMYLFNWNISYKVL</sequence>
<accession>A0A1Y1X5I8</accession>
<feature type="transmembrane region" description="Helical" evidence="2">
    <location>
        <begin position="433"/>
        <end position="452"/>
    </location>
</feature>
<evidence type="ECO:0000256" key="2">
    <source>
        <dbReference type="SAM" id="Phobius"/>
    </source>
</evidence>
<dbReference type="AlphaFoldDB" id="A0A1Y1X5I8"/>
<proteinExistence type="predicted"/>
<keyword evidence="2" id="KW-0472">Membrane</keyword>
<feature type="non-terminal residue" evidence="3">
    <location>
        <position position="567"/>
    </location>
</feature>
<feature type="transmembrane region" description="Helical" evidence="2">
    <location>
        <begin position="487"/>
        <end position="509"/>
    </location>
</feature>
<keyword evidence="4" id="KW-1185">Reference proteome</keyword>
<dbReference type="EMBL" id="MCFG01000141">
    <property type="protein sequence ID" value="ORX80584.1"/>
    <property type="molecule type" value="Genomic_DNA"/>
</dbReference>
<reference evidence="3 4" key="2">
    <citation type="submission" date="2016-08" db="EMBL/GenBank/DDBJ databases">
        <title>Pervasive Adenine N6-methylation of Active Genes in Fungi.</title>
        <authorList>
            <consortium name="DOE Joint Genome Institute"/>
            <person name="Mondo S.J."/>
            <person name="Dannebaum R.O."/>
            <person name="Kuo R.C."/>
            <person name="Labutti K."/>
            <person name="Haridas S."/>
            <person name="Kuo A."/>
            <person name="Salamov A."/>
            <person name="Ahrendt S.R."/>
            <person name="Lipzen A."/>
            <person name="Sullivan W."/>
            <person name="Andreopoulos W.B."/>
            <person name="Clum A."/>
            <person name="Lindquist E."/>
            <person name="Daum C."/>
            <person name="Ramamoorthy G.K."/>
            <person name="Gryganskyi A."/>
            <person name="Culley D."/>
            <person name="Magnuson J.K."/>
            <person name="James T.Y."/>
            <person name="O'Malley M.A."/>
            <person name="Stajich J.E."/>
            <person name="Spatafora J.W."/>
            <person name="Visel A."/>
            <person name="Grigoriev I.V."/>
        </authorList>
    </citation>
    <scope>NUCLEOTIDE SEQUENCE [LARGE SCALE GENOMIC DNA]</scope>
    <source>
        <strain evidence="3 4">S4</strain>
    </source>
</reference>
<feature type="region of interest" description="Disordered" evidence="1">
    <location>
        <begin position="1"/>
        <end position="22"/>
    </location>
</feature>